<feature type="domain" description="HTH marR-type" evidence="4">
    <location>
        <begin position="9"/>
        <end position="142"/>
    </location>
</feature>
<evidence type="ECO:0000259" key="4">
    <source>
        <dbReference type="PROSITE" id="PS50995"/>
    </source>
</evidence>
<name>E6WRP2_PSEUU</name>
<dbReference type="GO" id="GO:0006950">
    <property type="term" value="P:response to stress"/>
    <property type="evidence" value="ECO:0007669"/>
    <property type="project" value="TreeGrafter"/>
</dbReference>
<evidence type="ECO:0000256" key="2">
    <source>
        <dbReference type="ARBA" id="ARBA00023125"/>
    </source>
</evidence>
<dbReference type="SMART" id="SM00347">
    <property type="entry name" value="HTH_MARR"/>
    <property type="match status" value="1"/>
</dbReference>
<keyword evidence="3" id="KW-0804">Transcription</keyword>
<sequence length="149" mass="16285">MPSSPICTGSALGLLVRQVRDAMRARWEHELVKVGHDLNFSQFLAIKKLAEGVANVTELARIAELSPGAMTRLLDKLEGRGLIVRVADPGDRRALNIQLTGAGRQIARDIAQCGERVRDVALEGLDDAQRAQFIHLLGQVRDNLSLPES</sequence>
<dbReference type="PRINTS" id="PR00598">
    <property type="entry name" value="HTHMARR"/>
</dbReference>
<dbReference type="Proteomes" id="UP000008632">
    <property type="component" value="Chromosome"/>
</dbReference>
<dbReference type="SUPFAM" id="SSF46785">
    <property type="entry name" value="Winged helix' DNA-binding domain"/>
    <property type="match status" value="1"/>
</dbReference>
<organism evidence="5 6">
    <name type="scientific">Pseudoxanthomonas suwonensis (strain 11-1)</name>
    <dbReference type="NCBI Taxonomy" id="743721"/>
    <lineage>
        <taxon>Bacteria</taxon>
        <taxon>Pseudomonadati</taxon>
        <taxon>Pseudomonadota</taxon>
        <taxon>Gammaproteobacteria</taxon>
        <taxon>Lysobacterales</taxon>
        <taxon>Lysobacteraceae</taxon>
        <taxon>Pseudoxanthomonas</taxon>
    </lineage>
</organism>
<proteinExistence type="predicted"/>
<dbReference type="GO" id="GO:0003700">
    <property type="term" value="F:DNA-binding transcription factor activity"/>
    <property type="evidence" value="ECO:0007669"/>
    <property type="project" value="InterPro"/>
</dbReference>
<dbReference type="InterPro" id="IPR036390">
    <property type="entry name" value="WH_DNA-bd_sf"/>
</dbReference>
<dbReference type="PROSITE" id="PS01117">
    <property type="entry name" value="HTH_MARR_1"/>
    <property type="match status" value="1"/>
</dbReference>
<dbReference type="KEGG" id="psu:Psesu_0990"/>
<dbReference type="PANTHER" id="PTHR33164">
    <property type="entry name" value="TRANSCRIPTIONAL REGULATOR, MARR FAMILY"/>
    <property type="match status" value="1"/>
</dbReference>
<dbReference type="AlphaFoldDB" id="E6WRP2"/>
<dbReference type="EMBL" id="CP002446">
    <property type="protein sequence ID" value="ADV26841.1"/>
    <property type="molecule type" value="Genomic_DNA"/>
</dbReference>
<dbReference type="InterPro" id="IPR039422">
    <property type="entry name" value="MarR/SlyA-like"/>
</dbReference>
<dbReference type="HOGENOM" id="CLU_083287_18_5_6"/>
<accession>E6WRP2</accession>
<dbReference type="STRING" id="743721.Psesu_0990"/>
<dbReference type="InterPro" id="IPR000835">
    <property type="entry name" value="HTH_MarR-typ"/>
</dbReference>
<protein>
    <submittedName>
        <fullName evidence="5">Transcriptional regulator, MarR family</fullName>
    </submittedName>
</protein>
<evidence type="ECO:0000313" key="6">
    <source>
        <dbReference type="Proteomes" id="UP000008632"/>
    </source>
</evidence>
<reference evidence="5 6" key="1">
    <citation type="submission" date="2011-01" db="EMBL/GenBank/DDBJ databases">
        <title>Complete sequence of Pseudoxanthomonas suwonensis 11-1.</title>
        <authorList>
            <consortium name="US DOE Joint Genome Institute"/>
            <person name="Lucas S."/>
            <person name="Copeland A."/>
            <person name="Lapidus A."/>
            <person name="Cheng J.-F."/>
            <person name="Goodwin L."/>
            <person name="Pitluck S."/>
            <person name="Teshima H."/>
            <person name="Detter J.C."/>
            <person name="Han C."/>
            <person name="Tapia R."/>
            <person name="Land M."/>
            <person name="Hauser L."/>
            <person name="Kyrpides N."/>
            <person name="Ivanova N."/>
            <person name="Ovchinnikova G."/>
            <person name="Siebers A.K."/>
            <person name="Allgaier M."/>
            <person name="Thelen M.P."/>
            <person name="Hugenholtz P."/>
            <person name="Gladden J."/>
            <person name="Woyke T."/>
        </authorList>
    </citation>
    <scope>NUCLEOTIDE SEQUENCE [LARGE SCALE GENOMIC DNA]</scope>
    <source>
        <strain evidence="6">11-1</strain>
    </source>
</reference>
<gene>
    <name evidence="5" type="ordered locus">Psesu_0990</name>
</gene>
<dbReference type="Gene3D" id="1.10.10.10">
    <property type="entry name" value="Winged helix-like DNA-binding domain superfamily/Winged helix DNA-binding domain"/>
    <property type="match status" value="1"/>
</dbReference>
<dbReference type="RefSeq" id="WP_013534671.1">
    <property type="nucleotide sequence ID" value="NC_014924.1"/>
</dbReference>
<keyword evidence="6" id="KW-1185">Reference proteome</keyword>
<dbReference type="InterPro" id="IPR036388">
    <property type="entry name" value="WH-like_DNA-bd_sf"/>
</dbReference>
<dbReference type="OrthoDB" id="32523at2"/>
<dbReference type="Pfam" id="PF01047">
    <property type="entry name" value="MarR"/>
    <property type="match status" value="1"/>
</dbReference>
<dbReference type="GO" id="GO:0003677">
    <property type="term" value="F:DNA binding"/>
    <property type="evidence" value="ECO:0007669"/>
    <property type="project" value="UniProtKB-KW"/>
</dbReference>
<evidence type="ECO:0000313" key="5">
    <source>
        <dbReference type="EMBL" id="ADV26841.1"/>
    </source>
</evidence>
<keyword evidence="1" id="KW-0805">Transcription regulation</keyword>
<keyword evidence="2" id="KW-0238">DNA-binding</keyword>
<dbReference type="PANTHER" id="PTHR33164:SF64">
    <property type="entry name" value="TRANSCRIPTIONAL REGULATOR SLYA"/>
    <property type="match status" value="1"/>
</dbReference>
<dbReference type="PROSITE" id="PS50995">
    <property type="entry name" value="HTH_MARR_2"/>
    <property type="match status" value="1"/>
</dbReference>
<dbReference type="eggNOG" id="COG1846">
    <property type="taxonomic scope" value="Bacteria"/>
</dbReference>
<evidence type="ECO:0000256" key="1">
    <source>
        <dbReference type="ARBA" id="ARBA00023015"/>
    </source>
</evidence>
<dbReference type="InterPro" id="IPR023187">
    <property type="entry name" value="Tscrpt_reg_MarR-type_CS"/>
</dbReference>
<evidence type="ECO:0000256" key="3">
    <source>
        <dbReference type="ARBA" id="ARBA00023163"/>
    </source>
</evidence>